<keyword evidence="1" id="KW-0676">Redox-active center</keyword>
<evidence type="ECO:0000256" key="2">
    <source>
        <dbReference type="SAM" id="MobiDB-lite"/>
    </source>
</evidence>
<reference evidence="4 5" key="1">
    <citation type="journal article" date="2018" name="Nat. Biotechnol.">
        <title>A standardized bacterial taxonomy based on genome phylogeny substantially revises the tree of life.</title>
        <authorList>
            <person name="Parks D.H."/>
            <person name="Chuvochina M."/>
            <person name="Waite D.W."/>
            <person name="Rinke C."/>
            <person name="Skarshewski A."/>
            <person name="Chaumeil P.A."/>
            <person name="Hugenholtz P."/>
        </authorList>
    </citation>
    <scope>NUCLEOTIDE SEQUENCE [LARGE SCALE GENOMIC DNA]</scope>
    <source>
        <strain evidence="4">UBA8844</strain>
    </source>
</reference>
<dbReference type="SUPFAM" id="SSF52833">
    <property type="entry name" value="Thioredoxin-like"/>
    <property type="match status" value="1"/>
</dbReference>
<dbReference type="CDD" id="cd02966">
    <property type="entry name" value="TlpA_like_family"/>
    <property type="match status" value="1"/>
</dbReference>
<proteinExistence type="predicted"/>
<feature type="domain" description="Thioredoxin" evidence="3">
    <location>
        <begin position="555"/>
        <end position="699"/>
    </location>
</feature>
<dbReference type="PROSITE" id="PS00194">
    <property type="entry name" value="THIOREDOXIN_1"/>
    <property type="match status" value="1"/>
</dbReference>
<dbReference type="AlphaFoldDB" id="A0A3D4V8T9"/>
<comment type="caution">
    <text evidence="4">The sequence shown here is derived from an EMBL/GenBank/DDBJ whole genome shotgun (WGS) entry which is preliminary data.</text>
</comment>
<evidence type="ECO:0000313" key="5">
    <source>
        <dbReference type="Proteomes" id="UP000264071"/>
    </source>
</evidence>
<evidence type="ECO:0000256" key="1">
    <source>
        <dbReference type="ARBA" id="ARBA00023284"/>
    </source>
</evidence>
<dbReference type="Pfam" id="PF00578">
    <property type="entry name" value="AhpC-TSA"/>
    <property type="match status" value="1"/>
</dbReference>
<dbReference type="InterPro" id="IPR036278">
    <property type="entry name" value="Sialidase_sf"/>
</dbReference>
<dbReference type="SUPFAM" id="SSF50939">
    <property type="entry name" value="Sialidases"/>
    <property type="match status" value="2"/>
</dbReference>
<protein>
    <recommendedName>
        <fullName evidence="3">Thioredoxin domain-containing protein</fullName>
    </recommendedName>
</protein>
<evidence type="ECO:0000313" key="4">
    <source>
        <dbReference type="EMBL" id="HCT57048.1"/>
    </source>
</evidence>
<evidence type="ECO:0000259" key="3">
    <source>
        <dbReference type="PROSITE" id="PS51352"/>
    </source>
</evidence>
<dbReference type="Gene3D" id="3.40.30.10">
    <property type="entry name" value="Glutaredoxin"/>
    <property type="match status" value="1"/>
</dbReference>
<dbReference type="EMBL" id="DPIY01000006">
    <property type="protein sequence ID" value="HCT57048.1"/>
    <property type="molecule type" value="Genomic_DNA"/>
</dbReference>
<feature type="compositionally biased region" description="Polar residues" evidence="2">
    <location>
        <begin position="13"/>
        <end position="22"/>
    </location>
</feature>
<organism evidence="4 5">
    <name type="scientific">Gemmatimonas aurantiaca</name>
    <dbReference type="NCBI Taxonomy" id="173480"/>
    <lineage>
        <taxon>Bacteria</taxon>
        <taxon>Pseudomonadati</taxon>
        <taxon>Gemmatimonadota</taxon>
        <taxon>Gemmatimonadia</taxon>
        <taxon>Gemmatimonadales</taxon>
        <taxon>Gemmatimonadaceae</taxon>
        <taxon>Gemmatimonas</taxon>
    </lineage>
</organism>
<dbReference type="PANTHER" id="PTHR42852:SF17">
    <property type="entry name" value="THIOREDOXIN-LIKE PROTEIN HI_1115"/>
    <property type="match status" value="1"/>
</dbReference>
<dbReference type="InterPro" id="IPR013766">
    <property type="entry name" value="Thioredoxin_domain"/>
</dbReference>
<dbReference type="PROSITE" id="PS51352">
    <property type="entry name" value="THIOREDOXIN_2"/>
    <property type="match status" value="1"/>
</dbReference>
<dbReference type="PANTHER" id="PTHR42852">
    <property type="entry name" value="THIOL:DISULFIDE INTERCHANGE PROTEIN DSBE"/>
    <property type="match status" value="1"/>
</dbReference>
<feature type="region of interest" description="Disordered" evidence="2">
    <location>
        <begin position="1"/>
        <end position="37"/>
    </location>
</feature>
<accession>A0A3D4V8T9</accession>
<dbReference type="InterPro" id="IPR036249">
    <property type="entry name" value="Thioredoxin-like_sf"/>
</dbReference>
<dbReference type="GO" id="GO:0016491">
    <property type="term" value="F:oxidoreductase activity"/>
    <property type="evidence" value="ECO:0007669"/>
    <property type="project" value="InterPro"/>
</dbReference>
<gene>
    <name evidence="4" type="ORF">DGD08_07510</name>
</gene>
<dbReference type="InterPro" id="IPR017937">
    <property type="entry name" value="Thioredoxin_CS"/>
</dbReference>
<dbReference type="CDD" id="cd15482">
    <property type="entry name" value="Sialidase_non-viral"/>
    <property type="match status" value="1"/>
</dbReference>
<dbReference type="GO" id="GO:0016209">
    <property type="term" value="F:antioxidant activity"/>
    <property type="evidence" value="ECO:0007669"/>
    <property type="project" value="InterPro"/>
</dbReference>
<dbReference type="Proteomes" id="UP000264071">
    <property type="component" value="Unassembled WGS sequence"/>
</dbReference>
<sequence length="706" mass="73174">MQRHWPPTPAMVASTSPAQVARSTPVLPSAPEDADMSSLTPFPAPRLLWIAATTFVATAAMAACGGDAVPHDTTTVAASTIAFDSAHTLSAVTQVGAAPILALAPDGRHATAWVSAPDGGTDGRLHVLVARDGDTTQVLRELTDPLGPIEPHGEAPPKLAWSTRAGGSSTLGALYVVGKLVPGRRFPASALRFVRSDDGGATWSSPVTVTDDTTKGLANGADFGSHNFHALHAAPDGTFYVAWLDGRAGKSAVYMTHSIDGGATWAANVRVVPMTSTLTEACPCCRTAIAADADGTVYLSWRAVIADTSAPASSAAPATGGAADAHAAHGAASPQTIRDIVVARSTDHGATWSEPVRVHADNWIFDGCPHAGPSLAVDPSKRLHVAWWTGKPGAAGVFYTQSSDRGATFAAATSLGVAEASQPAHVQLAVAGTGASSTVFATWDDGTKRVPQVTLRVSRNGGTTFDSATVVSAPGRSATFPVLTVDQAATALTIAWAEQTLETVAAAAPRPNMKDPNASMPLPRVGNTQVMVRRAKLGGVPAAQAATVDDAFRPLQTGDQAPSYGVRLVSGAQRGDSLQIVEPGRVTLLNVWATWCTSCREEMADLDALFARYRAQGLRVVAVSVDQGDPGKVVRFTEKEKLAMSIGHDPQGIVQRTYSVVGVPETYLIDGNGRVLWKTAGNIHGALDGARTAIEQALVKPVALAR</sequence>
<dbReference type="InterPro" id="IPR050553">
    <property type="entry name" value="Thioredoxin_ResA/DsbE_sf"/>
</dbReference>
<dbReference type="Gene3D" id="2.120.10.10">
    <property type="match status" value="2"/>
</dbReference>
<name>A0A3D4V8T9_9BACT</name>
<dbReference type="InterPro" id="IPR000866">
    <property type="entry name" value="AhpC/TSA"/>
</dbReference>